<evidence type="ECO:0000256" key="5">
    <source>
        <dbReference type="ARBA" id="ARBA00023295"/>
    </source>
</evidence>
<evidence type="ECO:0000256" key="2">
    <source>
        <dbReference type="ARBA" id="ARBA00005641"/>
    </source>
</evidence>
<dbReference type="InterPro" id="IPR001547">
    <property type="entry name" value="Glyco_hydro_5"/>
</dbReference>
<keyword evidence="8" id="KW-1185">Reference proteome</keyword>
<dbReference type="PANTHER" id="PTHR31451:SF46">
    <property type="entry name" value="MANNAN ENDO-1,4-BETA-MANNOSIDASE 8"/>
    <property type="match status" value="1"/>
</dbReference>
<comment type="similarity">
    <text evidence="2">Belongs to the glycosyl hydrolase 5 (cellulase A) family.</text>
</comment>
<keyword evidence="5" id="KW-0326">Glycosidase</keyword>
<reference evidence="8" key="1">
    <citation type="journal article" date="2017" name="Nat. Commun.">
        <title>The asparagus genome sheds light on the origin and evolution of a young Y chromosome.</title>
        <authorList>
            <person name="Harkess A."/>
            <person name="Zhou J."/>
            <person name="Xu C."/>
            <person name="Bowers J.E."/>
            <person name="Van der Hulst R."/>
            <person name="Ayyampalayam S."/>
            <person name="Mercati F."/>
            <person name="Riccardi P."/>
            <person name="McKain M.R."/>
            <person name="Kakrana A."/>
            <person name="Tang H."/>
            <person name="Ray J."/>
            <person name="Groenendijk J."/>
            <person name="Arikit S."/>
            <person name="Mathioni S.M."/>
            <person name="Nakano M."/>
            <person name="Shan H."/>
            <person name="Telgmann-Rauber A."/>
            <person name="Kanno A."/>
            <person name="Yue Z."/>
            <person name="Chen H."/>
            <person name="Li W."/>
            <person name="Chen Y."/>
            <person name="Xu X."/>
            <person name="Zhang Y."/>
            <person name="Luo S."/>
            <person name="Chen H."/>
            <person name="Gao J."/>
            <person name="Mao Z."/>
            <person name="Pires J.C."/>
            <person name="Luo M."/>
            <person name="Kudrna D."/>
            <person name="Wing R.A."/>
            <person name="Meyers B.C."/>
            <person name="Yi K."/>
            <person name="Kong H."/>
            <person name="Lavrijsen P."/>
            <person name="Sunseri F."/>
            <person name="Falavigna A."/>
            <person name="Ye Y."/>
            <person name="Leebens-Mack J.H."/>
            <person name="Chen G."/>
        </authorList>
    </citation>
    <scope>NUCLEOTIDE SEQUENCE [LARGE SCALE GENOMIC DNA]</scope>
    <source>
        <strain evidence="8">cv. DH0086</strain>
    </source>
</reference>
<feature type="domain" description="Glycoside hydrolase family 5" evidence="6">
    <location>
        <begin position="45"/>
        <end position="380"/>
    </location>
</feature>
<protein>
    <recommendedName>
        <fullName evidence="3">mannan endo-1,4-beta-mannosidase</fullName>
        <ecNumber evidence="3">3.2.1.78</ecNumber>
    </recommendedName>
</protein>
<dbReference type="Gene3D" id="3.20.20.80">
    <property type="entry name" value="Glycosidases"/>
    <property type="match status" value="1"/>
</dbReference>
<evidence type="ECO:0000313" key="8">
    <source>
        <dbReference type="Proteomes" id="UP000243459"/>
    </source>
</evidence>
<dbReference type="Gramene" id="ONK78397">
    <property type="protein sequence ID" value="ONK78397"/>
    <property type="gene ID" value="A4U43_C02F18350"/>
</dbReference>
<name>A0A5P1FLV7_ASPOF</name>
<evidence type="ECO:0000256" key="1">
    <source>
        <dbReference type="ARBA" id="ARBA00001678"/>
    </source>
</evidence>
<dbReference type="EMBL" id="CM007382">
    <property type="protein sequence ID" value="ONK78397.1"/>
    <property type="molecule type" value="Genomic_DNA"/>
</dbReference>
<comment type="catalytic activity">
    <reaction evidence="1">
        <text>Random hydrolysis of (1-&gt;4)-beta-D-mannosidic linkages in mannans, galactomannans and glucomannans.</text>
        <dbReference type="EC" id="3.2.1.78"/>
    </reaction>
</comment>
<dbReference type="FunFam" id="3.20.20.80:FF:000012">
    <property type="entry name" value="Mannan endo-1,4-beta-mannosidase 6"/>
    <property type="match status" value="1"/>
</dbReference>
<dbReference type="Proteomes" id="UP000243459">
    <property type="component" value="Chromosome 2"/>
</dbReference>
<organism evidence="7 8">
    <name type="scientific">Asparagus officinalis</name>
    <name type="common">Garden asparagus</name>
    <dbReference type="NCBI Taxonomy" id="4686"/>
    <lineage>
        <taxon>Eukaryota</taxon>
        <taxon>Viridiplantae</taxon>
        <taxon>Streptophyta</taxon>
        <taxon>Embryophyta</taxon>
        <taxon>Tracheophyta</taxon>
        <taxon>Spermatophyta</taxon>
        <taxon>Magnoliopsida</taxon>
        <taxon>Liliopsida</taxon>
        <taxon>Asparagales</taxon>
        <taxon>Asparagaceae</taxon>
        <taxon>Asparagoideae</taxon>
        <taxon>Asparagus</taxon>
    </lineage>
</organism>
<dbReference type="SUPFAM" id="SSF51445">
    <property type="entry name" value="(Trans)glycosidases"/>
    <property type="match status" value="1"/>
</dbReference>
<dbReference type="GO" id="GO:0016985">
    <property type="term" value="F:mannan endo-1,4-beta-mannosidase activity"/>
    <property type="evidence" value="ECO:0007669"/>
    <property type="project" value="UniProtKB-EC"/>
</dbReference>
<gene>
    <name evidence="7" type="ORF">A4U43_C02F18350</name>
</gene>
<proteinExistence type="inferred from homology"/>
<dbReference type="EC" id="3.2.1.78" evidence="3"/>
<dbReference type="Pfam" id="PF26410">
    <property type="entry name" value="GH5_mannosidase"/>
    <property type="match status" value="1"/>
</dbReference>
<dbReference type="InterPro" id="IPR017853">
    <property type="entry name" value="GH"/>
</dbReference>
<dbReference type="AlphaFoldDB" id="A0A5P1FLV7"/>
<dbReference type="InterPro" id="IPR045053">
    <property type="entry name" value="MAN-like"/>
</dbReference>
<evidence type="ECO:0000313" key="7">
    <source>
        <dbReference type="EMBL" id="ONK78397.1"/>
    </source>
</evidence>
<dbReference type="OMA" id="DDAGEWA"/>
<sequence length="427" mass="48475">MFLTGNSKTHVNSCLLIVGLFLYLIRTHSLNHHDHEMMSDEEWGFVQKRGTQFALDGQPFYVNGFNTYWLMDFSVDEETRGKVRDVLRQASAVGLNVCRTWAFNDAGYRALQISPGEYDEEVFKGLDFVVSEAKKHKVRLILSLCNNWEEYGGKAQYVKWGKEAGLNLTGEDDFFKDPTIKEYYKAHVMMVLTRVNSLTKMMYKDDPTILSWELINEPRCPSDPSGDMLQSWIEEMASYVKSIDPNHLLEIGAEGFYGPSTPERVHLNPKSCFNQFGTDFIRNHQTPGIDFASVHIYTDSWLSDSISGTHLVFVKNWMEEHMDDAEKTLNMPVVFGEFGVSSKDKRFASKFQEVFMNTVYNTLLKSRKQGGSGGGCLFWQLFPEGTDHMDDGYAVVLSKSPATSSMISVHNVKVKSNAGSSISHEEL</sequence>
<evidence type="ECO:0000259" key="6">
    <source>
        <dbReference type="Pfam" id="PF26410"/>
    </source>
</evidence>
<dbReference type="PANTHER" id="PTHR31451">
    <property type="match status" value="1"/>
</dbReference>
<accession>A0A5P1FLV7</accession>
<evidence type="ECO:0000256" key="4">
    <source>
        <dbReference type="ARBA" id="ARBA00022801"/>
    </source>
</evidence>
<keyword evidence="4" id="KW-0378">Hydrolase</keyword>
<dbReference type="OrthoDB" id="406631at2759"/>
<dbReference type="GO" id="GO:0000272">
    <property type="term" value="P:polysaccharide catabolic process"/>
    <property type="evidence" value="ECO:0007669"/>
    <property type="project" value="InterPro"/>
</dbReference>
<evidence type="ECO:0000256" key="3">
    <source>
        <dbReference type="ARBA" id="ARBA00012706"/>
    </source>
</evidence>